<keyword evidence="3 4" id="KW-0143">Chaperone</keyword>
<organism evidence="5 6">
    <name type="scientific">Paramagnetospirillum kuznetsovii</name>
    <dbReference type="NCBI Taxonomy" id="2053833"/>
    <lineage>
        <taxon>Bacteria</taxon>
        <taxon>Pseudomonadati</taxon>
        <taxon>Pseudomonadota</taxon>
        <taxon>Alphaproteobacteria</taxon>
        <taxon>Rhodospirillales</taxon>
        <taxon>Magnetospirillaceae</taxon>
        <taxon>Paramagnetospirillum</taxon>
    </lineage>
</organism>
<proteinExistence type="inferred from homology"/>
<evidence type="ECO:0000256" key="4">
    <source>
        <dbReference type="HAMAP-Rule" id="MF_02200"/>
    </source>
</evidence>
<dbReference type="PANTHER" id="PTHR38603">
    <property type="entry name" value="CHAPERONE NAPD"/>
    <property type="match status" value="1"/>
</dbReference>
<comment type="subcellular location">
    <subcellularLocation>
        <location evidence="1 4">Cytoplasm</location>
    </subcellularLocation>
</comment>
<comment type="similarity">
    <text evidence="4">Belongs to the NapD family.</text>
</comment>
<dbReference type="GO" id="GO:0005048">
    <property type="term" value="F:signal sequence binding"/>
    <property type="evidence" value="ECO:0007669"/>
    <property type="project" value="UniProtKB-UniRule"/>
</dbReference>
<protein>
    <recommendedName>
        <fullName evidence="4">Chaperone NapD</fullName>
    </recommendedName>
    <alternativeName>
        <fullName evidence="4">NapA signal peptide-binding chaperone NapD</fullName>
    </alternativeName>
</protein>
<comment type="function">
    <text evidence="4">Chaperone for NapA, the catalytic subunit of the periplasmic nitrate reductase. It binds directly and specifically to the twin-arginine signal peptide of NapA, preventing premature interaction with the Tat translocase and premature export.</text>
</comment>
<comment type="subunit">
    <text evidence="4">Interacts with the cytoplasmic NapA precursor.</text>
</comment>
<evidence type="ECO:0000256" key="1">
    <source>
        <dbReference type="ARBA" id="ARBA00004496"/>
    </source>
</evidence>
<sequence length="102" mass="11233">MRLSTFVESEHAKPRQQIENICGVLVHVKPDIRHQVNEVLAAKPGVEIHTMTDDGRLVITVEDAEGAWAGSTITSFHDVPGVLSVALVYHHFDSDEEGECQS</sequence>
<keyword evidence="6" id="KW-1185">Reference proteome</keyword>
<accession>A0A364NZ79</accession>
<dbReference type="Gene3D" id="3.30.70.920">
    <property type="match status" value="1"/>
</dbReference>
<dbReference type="PANTHER" id="PTHR38603:SF1">
    <property type="entry name" value="CHAPERONE NAPD"/>
    <property type="match status" value="1"/>
</dbReference>
<dbReference type="OrthoDB" id="7306089at2"/>
<comment type="caution">
    <text evidence="5">The sequence shown here is derived from an EMBL/GenBank/DDBJ whole genome shotgun (WGS) entry which is preliminary data.</text>
</comment>
<keyword evidence="2 4" id="KW-0963">Cytoplasm</keyword>
<evidence type="ECO:0000313" key="6">
    <source>
        <dbReference type="Proteomes" id="UP000251075"/>
    </source>
</evidence>
<evidence type="ECO:0000256" key="2">
    <source>
        <dbReference type="ARBA" id="ARBA00022490"/>
    </source>
</evidence>
<dbReference type="GO" id="GO:0005737">
    <property type="term" value="C:cytoplasm"/>
    <property type="evidence" value="ECO:0007669"/>
    <property type="project" value="UniProtKB-SubCell"/>
</dbReference>
<dbReference type="AlphaFoldDB" id="A0A364NZ79"/>
<name>A0A364NZ79_9PROT</name>
<dbReference type="InterPro" id="IPR005623">
    <property type="entry name" value="Chaperone_NapD_NO3_reduct"/>
</dbReference>
<dbReference type="RefSeq" id="WP_112143826.1">
    <property type="nucleotide sequence ID" value="NZ_PGTO01000005.1"/>
</dbReference>
<reference evidence="5 6" key="1">
    <citation type="submission" date="2017-11" db="EMBL/GenBank/DDBJ databases">
        <title>Draft genome sequence of magnetotactic bacterium Magnetospirillum kuznetsovii LBB-42.</title>
        <authorList>
            <person name="Grouzdev D.S."/>
            <person name="Rysina M.S."/>
            <person name="Baslerov R.V."/>
            <person name="Koziaeva V."/>
        </authorList>
    </citation>
    <scope>NUCLEOTIDE SEQUENCE [LARGE SCALE GENOMIC DNA]</scope>
    <source>
        <strain evidence="5 6">LBB-42</strain>
    </source>
</reference>
<evidence type="ECO:0000313" key="5">
    <source>
        <dbReference type="EMBL" id="RAU22227.1"/>
    </source>
</evidence>
<dbReference type="GO" id="GO:0051224">
    <property type="term" value="P:negative regulation of protein transport"/>
    <property type="evidence" value="ECO:0007669"/>
    <property type="project" value="UniProtKB-UniRule"/>
</dbReference>
<dbReference type="HAMAP" id="MF_02200">
    <property type="entry name" value="NapD"/>
    <property type="match status" value="1"/>
</dbReference>
<dbReference type="Proteomes" id="UP000251075">
    <property type="component" value="Unassembled WGS sequence"/>
</dbReference>
<dbReference type="EMBL" id="PGTO01000005">
    <property type="protein sequence ID" value="RAU22227.1"/>
    <property type="molecule type" value="Genomic_DNA"/>
</dbReference>
<gene>
    <name evidence="4" type="primary">napD</name>
    <name evidence="5" type="ORF">CU669_08850</name>
</gene>
<evidence type="ECO:0000256" key="3">
    <source>
        <dbReference type="ARBA" id="ARBA00023186"/>
    </source>
</evidence>
<dbReference type="Pfam" id="PF03927">
    <property type="entry name" value="NapD"/>
    <property type="match status" value="1"/>
</dbReference>